<comment type="caution">
    <text evidence="2">The sequence shown here is derived from an EMBL/GenBank/DDBJ whole genome shotgun (WGS) entry which is preliminary data.</text>
</comment>
<gene>
    <name evidence="2" type="ORF">MSPICULIGERA_LOCUS8408</name>
</gene>
<name>A0AA36CJG4_9BILA</name>
<proteinExistence type="predicted"/>
<feature type="transmembrane region" description="Helical" evidence="1">
    <location>
        <begin position="194"/>
        <end position="217"/>
    </location>
</feature>
<feature type="transmembrane region" description="Helical" evidence="1">
    <location>
        <begin position="92"/>
        <end position="110"/>
    </location>
</feature>
<keyword evidence="1" id="KW-1133">Transmembrane helix</keyword>
<feature type="non-terminal residue" evidence="2">
    <location>
        <position position="1"/>
    </location>
</feature>
<evidence type="ECO:0000256" key="1">
    <source>
        <dbReference type="SAM" id="Phobius"/>
    </source>
</evidence>
<feature type="transmembrane region" description="Helical" evidence="1">
    <location>
        <begin position="51"/>
        <end position="72"/>
    </location>
</feature>
<evidence type="ECO:0000313" key="2">
    <source>
        <dbReference type="EMBL" id="CAJ0569953.1"/>
    </source>
</evidence>
<feature type="transmembrane region" description="Helical" evidence="1">
    <location>
        <begin position="14"/>
        <end position="39"/>
    </location>
</feature>
<reference evidence="2" key="1">
    <citation type="submission" date="2023-06" db="EMBL/GenBank/DDBJ databases">
        <authorList>
            <person name="Delattre M."/>
        </authorList>
    </citation>
    <scope>NUCLEOTIDE SEQUENCE</scope>
    <source>
        <strain evidence="2">AF72</strain>
    </source>
</reference>
<keyword evidence="1" id="KW-0812">Transmembrane</keyword>
<feature type="transmembrane region" description="Helical" evidence="1">
    <location>
        <begin position="164"/>
        <end position="188"/>
    </location>
</feature>
<dbReference type="EMBL" id="CATQJA010002205">
    <property type="protein sequence ID" value="CAJ0569953.1"/>
    <property type="molecule type" value="Genomic_DNA"/>
</dbReference>
<keyword evidence="1" id="KW-0472">Membrane</keyword>
<sequence>MENGSAVEVSLPWLFPYLIIFVFDLDMIKCTIYVIIVTLKYSRFVKLTINVLVHNSICDCITYQIPGYYIGFTPGKEAIAEKFTLLDHGMKGLMYILLFGTDIIIIMKLYQTRALGKNRRRPTDIQLVTANHHTNNTAKITALVTLPPIPRKHLRLKVTLDIRLAVAFLYIAIVNSLLTMYVVCIASIPPEAILYLNVLIYDLDLSKCTIYVLIVALK</sequence>
<dbReference type="Proteomes" id="UP001177023">
    <property type="component" value="Unassembled WGS sequence"/>
</dbReference>
<organism evidence="2 3">
    <name type="scientific">Mesorhabditis spiculigera</name>
    <dbReference type="NCBI Taxonomy" id="96644"/>
    <lineage>
        <taxon>Eukaryota</taxon>
        <taxon>Metazoa</taxon>
        <taxon>Ecdysozoa</taxon>
        <taxon>Nematoda</taxon>
        <taxon>Chromadorea</taxon>
        <taxon>Rhabditida</taxon>
        <taxon>Rhabditina</taxon>
        <taxon>Rhabditomorpha</taxon>
        <taxon>Rhabditoidea</taxon>
        <taxon>Rhabditidae</taxon>
        <taxon>Mesorhabditinae</taxon>
        <taxon>Mesorhabditis</taxon>
    </lineage>
</organism>
<dbReference type="AlphaFoldDB" id="A0AA36CJG4"/>
<evidence type="ECO:0000313" key="3">
    <source>
        <dbReference type="Proteomes" id="UP001177023"/>
    </source>
</evidence>
<evidence type="ECO:0008006" key="4">
    <source>
        <dbReference type="Google" id="ProtNLM"/>
    </source>
</evidence>
<protein>
    <recommendedName>
        <fullName evidence="4">7TM GPCR serpentine receptor class x (Srx) domain-containing protein</fullName>
    </recommendedName>
</protein>
<accession>A0AA36CJG4</accession>
<keyword evidence="3" id="KW-1185">Reference proteome</keyword>